<evidence type="ECO:0000313" key="1">
    <source>
        <dbReference type="EMBL" id="GAT59226.1"/>
    </source>
</evidence>
<organism evidence="1 2">
    <name type="scientific">Mycena chlorophos</name>
    <name type="common">Agaric fungus</name>
    <name type="synonym">Agaricus chlorophos</name>
    <dbReference type="NCBI Taxonomy" id="658473"/>
    <lineage>
        <taxon>Eukaryota</taxon>
        <taxon>Fungi</taxon>
        <taxon>Dikarya</taxon>
        <taxon>Basidiomycota</taxon>
        <taxon>Agaricomycotina</taxon>
        <taxon>Agaricomycetes</taxon>
        <taxon>Agaricomycetidae</taxon>
        <taxon>Agaricales</taxon>
        <taxon>Marasmiineae</taxon>
        <taxon>Mycenaceae</taxon>
        <taxon>Mycena</taxon>
    </lineage>
</organism>
<dbReference type="Proteomes" id="UP000815677">
    <property type="component" value="Unassembled WGS sequence"/>
</dbReference>
<evidence type="ECO:0000313" key="2">
    <source>
        <dbReference type="Proteomes" id="UP000815677"/>
    </source>
</evidence>
<name>A0ABQ0M769_MYCCL</name>
<sequence length="129" mass="14215">MGWLPDDDLRALIMALADANLGGNMVEQHRRLSGSRNIVRLLVASALAWTSSTFDLDLVKGGKYDWRNRAYIGQAMNAHFKANFRSAVRMGDVGLDIRLLQEEWYKATNSARQATGNVPVVLCGHGRGG</sequence>
<proteinExistence type="predicted"/>
<dbReference type="EMBL" id="DF849829">
    <property type="protein sequence ID" value="GAT59226.1"/>
    <property type="molecule type" value="Genomic_DNA"/>
</dbReference>
<accession>A0ABQ0M769</accession>
<gene>
    <name evidence="1" type="ORF">MCHLO_15547</name>
</gene>
<reference evidence="1" key="1">
    <citation type="submission" date="2014-09" db="EMBL/GenBank/DDBJ databases">
        <title>Genome sequence of the luminous mushroom Mycena chlorophos for searching fungal bioluminescence genes.</title>
        <authorList>
            <person name="Tanaka Y."/>
            <person name="Kasuga D."/>
            <person name="Oba Y."/>
            <person name="Hase S."/>
            <person name="Sato K."/>
            <person name="Oba Y."/>
            <person name="Sakakibara Y."/>
        </authorList>
    </citation>
    <scope>NUCLEOTIDE SEQUENCE</scope>
</reference>
<protein>
    <submittedName>
        <fullName evidence="1">Uncharacterized protein</fullName>
    </submittedName>
</protein>
<keyword evidence="2" id="KW-1185">Reference proteome</keyword>